<dbReference type="GO" id="GO:0046872">
    <property type="term" value="F:metal ion binding"/>
    <property type="evidence" value="ECO:0007669"/>
    <property type="project" value="UniProtKB-KW"/>
</dbReference>
<protein>
    <recommendedName>
        <fullName evidence="4 10">Glucose-1-phosphate thymidylyltransferase</fullName>
        <ecNumber evidence="3 10">2.7.7.24</ecNumber>
    </recommendedName>
</protein>
<dbReference type="SUPFAM" id="SSF53448">
    <property type="entry name" value="Nucleotide-diphospho-sugar transferases"/>
    <property type="match status" value="1"/>
</dbReference>
<dbReference type="EC" id="2.7.7.24" evidence="3 10"/>
<evidence type="ECO:0000256" key="8">
    <source>
        <dbReference type="ARBA" id="ARBA00022842"/>
    </source>
</evidence>
<name>A0A2T0GSG4_ACTMO</name>
<dbReference type="NCBIfam" id="TIGR01207">
    <property type="entry name" value="rmlA"/>
    <property type="match status" value="1"/>
</dbReference>
<evidence type="ECO:0000256" key="10">
    <source>
        <dbReference type="RuleBase" id="RU003706"/>
    </source>
</evidence>
<feature type="domain" description="Nucleotidyl transferase" evidence="11">
    <location>
        <begin position="2"/>
        <end position="238"/>
    </location>
</feature>
<accession>A0A2T0GSG4</accession>
<sequence length="296" mass="32253">MKGIILAGGSGTRLRPVTIGVSKQLLPVYDKPMIYYPLSVLMMSGIREILIITSPADKDVFGKILGDGSSLGLSITYAEQTVPRGLADAFLVGAEHVGTDSVALVLGDNIFHGPDLGPLLRHHVRDLDGCTLFGHPVRDPERYGVGETDSRGRLVSLTEKPEQPSSNKAVTGLYLYDNDVVEVARQLRPSPRGELEITDVNRTYMEEGRAKLVELGNEFSWFDTGTCDSLLEASKYVQEIESRQGTRIACIEEIAYSMGFVSAEELHELGARLSSSPYGNYVKGLVEPRPLLEVAG</sequence>
<comment type="cofactor">
    <cofactor evidence="1">
        <name>Mg(2+)</name>
        <dbReference type="ChEBI" id="CHEBI:18420"/>
    </cofactor>
</comment>
<evidence type="ECO:0000256" key="7">
    <source>
        <dbReference type="ARBA" id="ARBA00022723"/>
    </source>
</evidence>
<dbReference type="Pfam" id="PF00483">
    <property type="entry name" value="NTP_transferase"/>
    <property type="match status" value="1"/>
</dbReference>
<gene>
    <name evidence="12" type="primary">rfbA</name>
    <name evidence="12" type="ORF">CEP50_17710</name>
</gene>
<comment type="function">
    <text evidence="10">Catalyzes the formation of dTDP-glucose, from dTTP and glucose 1-phosphate, as well as its pyrophosphorolysis.</text>
</comment>
<dbReference type="GO" id="GO:0019318">
    <property type="term" value="P:hexose metabolic process"/>
    <property type="evidence" value="ECO:0007669"/>
    <property type="project" value="UniProtKB-ARBA"/>
</dbReference>
<keyword evidence="5 10" id="KW-0808">Transferase</keyword>
<evidence type="ECO:0000313" key="12">
    <source>
        <dbReference type="EMBL" id="PRW61983.1"/>
    </source>
</evidence>
<dbReference type="InterPro" id="IPR029044">
    <property type="entry name" value="Nucleotide-diphossugar_trans"/>
</dbReference>
<evidence type="ECO:0000256" key="4">
    <source>
        <dbReference type="ARBA" id="ARBA00017654"/>
    </source>
</evidence>
<evidence type="ECO:0000256" key="5">
    <source>
        <dbReference type="ARBA" id="ARBA00022679"/>
    </source>
</evidence>
<keyword evidence="8 10" id="KW-0460">Magnesium</keyword>
<keyword evidence="6 10" id="KW-0548">Nucleotidyltransferase</keyword>
<comment type="similarity">
    <text evidence="2 10">Belongs to the glucose-1-phosphate thymidylyltransferase family.</text>
</comment>
<dbReference type="CDD" id="cd02538">
    <property type="entry name" value="G1P_TT_short"/>
    <property type="match status" value="1"/>
</dbReference>
<evidence type="ECO:0000256" key="6">
    <source>
        <dbReference type="ARBA" id="ARBA00022695"/>
    </source>
</evidence>
<evidence type="ECO:0000256" key="1">
    <source>
        <dbReference type="ARBA" id="ARBA00001946"/>
    </source>
</evidence>
<evidence type="ECO:0000313" key="13">
    <source>
        <dbReference type="Proteomes" id="UP000239352"/>
    </source>
</evidence>
<evidence type="ECO:0000256" key="3">
    <source>
        <dbReference type="ARBA" id="ARBA00012461"/>
    </source>
</evidence>
<reference evidence="12 13" key="1">
    <citation type="submission" date="2018-03" db="EMBL/GenBank/DDBJ databases">
        <title>Actinopolyspora mortivallis from Sahara, screening for active biomolecules.</title>
        <authorList>
            <person name="Selama O."/>
            <person name="Wellington E.M.H."/>
            <person name="Hacene H."/>
        </authorList>
    </citation>
    <scope>NUCLEOTIDE SEQUENCE [LARGE SCALE GENOMIC DNA]</scope>
    <source>
        <strain evidence="12 13">M5A</strain>
    </source>
</reference>
<keyword evidence="13" id="KW-1185">Reference proteome</keyword>
<dbReference type="EMBL" id="PVSR01000046">
    <property type="protein sequence ID" value="PRW61983.1"/>
    <property type="molecule type" value="Genomic_DNA"/>
</dbReference>
<dbReference type="PANTHER" id="PTHR43532">
    <property type="entry name" value="GLUCOSE-1-PHOSPHATE THYMIDYLYLTRANSFERASE"/>
    <property type="match status" value="1"/>
</dbReference>
<keyword evidence="7 10" id="KW-0479">Metal-binding</keyword>
<dbReference type="InterPro" id="IPR005835">
    <property type="entry name" value="NTP_transferase_dom"/>
</dbReference>
<comment type="catalytic activity">
    <reaction evidence="9 10">
        <text>dTTP + alpha-D-glucose 1-phosphate + H(+) = dTDP-alpha-D-glucose + diphosphate</text>
        <dbReference type="Rhea" id="RHEA:15225"/>
        <dbReference type="ChEBI" id="CHEBI:15378"/>
        <dbReference type="ChEBI" id="CHEBI:33019"/>
        <dbReference type="ChEBI" id="CHEBI:37568"/>
        <dbReference type="ChEBI" id="CHEBI:57477"/>
        <dbReference type="ChEBI" id="CHEBI:58601"/>
        <dbReference type="EC" id="2.7.7.24"/>
    </reaction>
</comment>
<dbReference type="Gene3D" id="3.90.550.10">
    <property type="entry name" value="Spore Coat Polysaccharide Biosynthesis Protein SpsA, Chain A"/>
    <property type="match status" value="1"/>
</dbReference>
<dbReference type="InterPro" id="IPR005907">
    <property type="entry name" value="G1P_thy_trans_s"/>
</dbReference>
<dbReference type="GO" id="GO:0000271">
    <property type="term" value="P:polysaccharide biosynthetic process"/>
    <property type="evidence" value="ECO:0007669"/>
    <property type="project" value="UniProtKB-ARBA"/>
</dbReference>
<dbReference type="AlphaFoldDB" id="A0A2T0GSG4"/>
<dbReference type="PANTHER" id="PTHR43532:SF1">
    <property type="entry name" value="GLUCOSE-1-PHOSPHATE THYMIDYLYLTRANSFERASE 1"/>
    <property type="match status" value="1"/>
</dbReference>
<dbReference type="FunFam" id="3.90.550.10:FF:000023">
    <property type="entry name" value="Glucose-1-phosphate thymidylyltransferase"/>
    <property type="match status" value="1"/>
</dbReference>
<comment type="caution">
    <text evidence="12">The sequence shown here is derived from an EMBL/GenBank/DDBJ whole genome shotgun (WGS) entry which is preliminary data.</text>
</comment>
<proteinExistence type="inferred from homology"/>
<dbReference type="InParanoid" id="A0A2T0GSG4"/>
<dbReference type="FunCoup" id="A0A2T0GSG4">
    <property type="interactions" value="39"/>
</dbReference>
<organism evidence="12 13">
    <name type="scientific">Actinopolyspora mortivallis</name>
    <dbReference type="NCBI Taxonomy" id="33906"/>
    <lineage>
        <taxon>Bacteria</taxon>
        <taxon>Bacillati</taxon>
        <taxon>Actinomycetota</taxon>
        <taxon>Actinomycetes</taxon>
        <taxon>Actinopolysporales</taxon>
        <taxon>Actinopolysporaceae</taxon>
        <taxon>Actinopolyspora</taxon>
    </lineage>
</organism>
<dbReference type="RefSeq" id="WP_106115064.1">
    <property type="nucleotide sequence ID" value="NZ_PVSR01000046.1"/>
</dbReference>
<evidence type="ECO:0000259" key="11">
    <source>
        <dbReference type="Pfam" id="PF00483"/>
    </source>
</evidence>
<evidence type="ECO:0000256" key="9">
    <source>
        <dbReference type="ARBA" id="ARBA00049336"/>
    </source>
</evidence>
<evidence type="ECO:0000256" key="2">
    <source>
        <dbReference type="ARBA" id="ARBA00010480"/>
    </source>
</evidence>
<dbReference type="GO" id="GO:0008879">
    <property type="term" value="F:glucose-1-phosphate thymidylyltransferase activity"/>
    <property type="evidence" value="ECO:0007669"/>
    <property type="project" value="UniProtKB-EC"/>
</dbReference>
<dbReference type="Proteomes" id="UP000239352">
    <property type="component" value="Unassembled WGS sequence"/>
</dbReference>